<dbReference type="EMBL" id="GBRH01265303">
    <property type="protein sequence ID" value="JAD32592.1"/>
    <property type="molecule type" value="Transcribed_RNA"/>
</dbReference>
<organism evidence="1">
    <name type="scientific">Arundo donax</name>
    <name type="common">Giant reed</name>
    <name type="synonym">Donax arundinaceus</name>
    <dbReference type="NCBI Taxonomy" id="35708"/>
    <lineage>
        <taxon>Eukaryota</taxon>
        <taxon>Viridiplantae</taxon>
        <taxon>Streptophyta</taxon>
        <taxon>Embryophyta</taxon>
        <taxon>Tracheophyta</taxon>
        <taxon>Spermatophyta</taxon>
        <taxon>Magnoliopsida</taxon>
        <taxon>Liliopsida</taxon>
        <taxon>Poales</taxon>
        <taxon>Poaceae</taxon>
        <taxon>PACMAD clade</taxon>
        <taxon>Arundinoideae</taxon>
        <taxon>Arundineae</taxon>
        <taxon>Arundo</taxon>
    </lineage>
</organism>
<evidence type="ECO:0000313" key="1">
    <source>
        <dbReference type="EMBL" id="JAD32592.1"/>
    </source>
</evidence>
<reference evidence="1" key="1">
    <citation type="submission" date="2014-09" db="EMBL/GenBank/DDBJ databases">
        <authorList>
            <person name="Magalhaes I.L.F."/>
            <person name="Oliveira U."/>
            <person name="Santos F.R."/>
            <person name="Vidigal T.H.D.A."/>
            <person name="Brescovit A.D."/>
            <person name="Santos A.J."/>
        </authorList>
    </citation>
    <scope>NUCLEOTIDE SEQUENCE</scope>
    <source>
        <tissue evidence="1">Shoot tissue taken approximately 20 cm above the soil surface</tissue>
    </source>
</reference>
<name>A0A0A8ZCP3_ARUDO</name>
<proteinExistence type="predicted"/>
<protein>
    <submittedName>
        <fullName evidence="1">Uncharacterized protein</fullName>
    </submittedName>
</protein>
<accession>A0A0A8ZCP3</accession>
<sequence length="15" mass="1756">MNREPTWFSGNSICN</sequence>
<reference evidence="1" key="2">
    <citation type="journal article" date="2015" name="Data Brief">
        <title>Shoot transcriptome of the giant reed, Arundo donax.</title>
        <authorList>
            <person name="Barrero R.A."/>
            <person name="Guerrero F.D."/>
            <person name="Moolhuijzen P."/>
            <person name="Goolsby J.A."/>
            <person name="Tidwell J."/>
            <person name="Bellgard S.E."/>
            <person name="Bellgard M.I."/>
        </authorList>
    </citation>
    <scope>NUCLEOTIDE SEQUENCE</scope>
    <source>
        <tissue evidence="1">Shoot tissue taken approximately 20 cm above the soil surface</tissue>
    </source>
</reference>